<dbReference type="EMBL" id="JASPKY010000043">
    <property type="protein sequence ID" value="KAK9745942.1"/>
    <property type="molecule type" value="Genomic_DNA"/>
</dbReference>
<accession>A0AAW1MF09</accession>
<dbReference type="Proteomes" id="UP001458880">
    <property type="component" value="Unassembled WGS sequence"/>
</dbReference>
<proteinExistence type="predicted"/>
<name>A0AAW1MF09_POPJA</name>
<evidence type="ECO:0000313" key="2">
    <source>
        <dbReference type="Proteomes" id="UP001458880"/>
    </source>
</evidence>
<keyword evidence="2" id="KW-1185">Reference proteome</keyword>
<gene>
    <name evidence="1" type="ORF">QE152_g6477</name>
</gene>
<comment type="caution">
    <text evidence="1">The sequence shown here is derived from an EMBL/GenBank/DDBJ whole genome shotgun (WGS) entry which is preliminary data.</text>
</comment>
<reference evidence="1 2" key="1">
    <citation type="journal article" date="2024" name="BMC Genomics">
        <title>De novo assembly and annotation of Popillia japonica's genome with initial clues to its potential as an invasive pest.</title>
        <authorList>
            <person name="Cucini C."/>
            <person name="Boschi S."/>
            <person name="Funari R."/>
            <person name="Cardaioli E."/>
            <person name="Iannotti N."/>
            <person name="Marturano G."/>
            <person name="Paoli F."/>
            <person name="Bruttini M."/>
            <person name="Carapelli A."/>
            <person name="Frati F."/>
            <person name="Nardi F."/>
        </authorList>
    </citation>
    <scope>NUCLEOTIDE SEQUENCE [LARGE SCALE GENOMIC DNA]</scope>
    <source>
        <strain evidence="1">DMR45628</strain>
    </source>
</reference>
<evidence type="ECO:0000313" key="1">
    <source>
        <dbReference type="EMBL" id="KAK9745942.1"/>
    </source>
</evidence>
<organism evidence="1 2">
    <name type="scientific">Popillia japonica</name>
    <name type="common">Japanese beetle</name>
    <dbReference type="NCBI Taxonomy" id="7064"/>
    <lineage>
        <taxon>Eukaryota</taxon>
        <taxon>Metazoa</taxon>
        <taxon>Ecdysozoa</taxon>
        <taxon>Arthropoda</taxon>
        <taxon>Hexapoda</taxon>
        <taxon>Insecta</taxon>
        <taxon>Pterygota</taxon>
        <taxon>Neoptera</taxon>
        <taxon>Endopterygota</taxon>
        <taxon>Coleoptera</taxon>
        <taxon>Polyphaga</taxon>
        <taxon>Scarabaeiformia</taxon>
        <taxon>Scarabaeidae</taxon>
        <taxon>Rutelinae</taxon>
        <taxon>Popillia</taxon>
    </lineage>
</organism>
<dbReference type="AlphaFoldDB" id="A0AAW1MF09"/>
<sequence length="133" mass="15151">MKSWITKDKSKQLNTTLNANKVINSATHWQSVPVGRRNKRNRKEDCISSIEKEFGADFQGIRKEDCISSIEKEFGADFQGIIRILFTPTNQFDALKAEHRLVTKKVVDSACKERFSIIEFTSHDIPHGARAIS</sequence>
<protein>
    <submittedName>
        <fullName evidence="1">Uncharacterized protein</fullName>
    </submittedName>
</protein>